<proteinExistence type="predicted"/>
<dbReference type="AlphaFoldDB" id="A0A238J5H8"/>
<organism evidence="2 3">
    <name type="scientific">Boseongicola aestuarii</name>
    <dbReference type="NCBI Taxonomy" id="1470561"/>
    <lineage>
        <taxon>Bacteria</taxon>
        <taxon>Pseudomonadati</taxon>
        <taxon>Pseudomonadota</taxon>
        <taxon>Alphaproteobacteria</taxon>
        <taxon>Rhodobacterales</taxon>
        <taxon>Paracoccaceae</taxon>
        <taxon>Boseongicola</taxon>
    </lineage>
</organism>
<keyword evidence="1" id="KW-1133">Transmembrane helix</keyword>
<accession>A0A238J5H8</accession>
<evidence type="ECO:0000313" key="3">
    <source>
        <dbReference type="Proteomes" id="UP000201838"/>
    </source>
</evidence>
<feature type="transmembrane region" description="Helical" evidence="1">
    <location>
        <begin position="46"/>
        <end position="72"/>
    </location>
</feature>
<gene>
    <name evidence="2" type="ORF">BOA8489_03745</name>
</gene>
<dbReference type="RefSeq" id="WP_141138338.1">
    <property type="nucleotide sequence ID" value="NZ_FXXQ01000020.1"/>
</dbReference>
<keyword evidence="1" id="KW-0472">Membrane</keyword>
<dbReference type="OrthoDB" id="8003485at2"/>
<feature type="transmembrane region" description="Helical" evidence="1">
    <location>
        <begin position="12"/>
        <end position="34"/>
    </location>
</feature>
<name>A0A238J5H8_9RHOB</name>
<dbReference type="Proteomes" id="UP000201838">
    <property type="component" value="Unassembled WGS sequence"/>
</dbReference>
<evidence type="ECO:0000313" key="2">
    <source>
        <dbReference type="EMBL" id="SMX25601.1"/>
    </source>
</evidence>
<keyword evidence="3" id="KW-1185">Reference proteome</keyword>
<keyword evidence="1" id="KW-0812">Transmembrane</keyword>
<dbReference type="EMBL" id="FXXQ01000020">
    <property type="protein sequence ID" value="SMX25601.1"/>
    <property type="molecule type" value="Genomic_DNA"/>
</dbReference>
<protein>
    <submittedName>
        <fullName evidence="2">Uncharacterized protein</fullName>
    </submittedName>
</protein>
<evidence type="ECO:0000256" key="1">
    <source>
        <dbReference type="SAM" id="Phobius"/>
    </source>
</evidence>
<sequence>MSRTWSKVTGWTLCSLGCLVTLVGLWAIGGYIWGVFSVLDEPDQSWVFWGLAILFIGLSGVGIGIGMAVAGWSMVKRS</sequence>
<reference evidence="3" key="1">
    <citation type="submission" date="2017-05" db="EMBL/GenBank/DDBJ databases">
        <authorList>
            <person name="Rodrigo-Torres L."/>
            <person name="Arahal R. D."/>
            <person name="Lucena T."/>
        </authorList>
    </citation>
    <scope>NUCLEOTIDE SEQUENCE [LARGE SCALE GENOMIC DNA]</scope>
    <source>
        <strain evidence="3">CECT 8489</strain>
    </source>
</reference>